<comment type="similarity">
    <text evidence="1">Belongs to the NADH dehydrogenase family.</text>
</comment>
<organism evidence="12 13">
    <name type="scientific">Lysobacter silvisoli</name>
    <dbReference type="NCBI Taxonomy" id="2293254"/>
    <lineage>
        <taxon>Bacteria</taxon>
        <taxon>Pseudomonadati</taxon>
        <taxon>Pseudomonadota</taxon>
        <taxon>Gammaproteobacteria</taxon>
        <taxon>Lysobacterales</taxon>
        <taxon>Lysobacteraceae</taxon>
        <taxon>Lysobacter</taxon>
    </lineage>
</organism>
<dbReference type="RefSeq" id="WP_115860084.1">
    <property type="nucleotide sequence ID" value="NZ_QTSU01000002.1"/>
</dbReference>
<sequence>MNHEPPRAGDGSREPNPHIPHIVIVGGGFGGLWATRALASAGVRITLIDRRNHHLFQPLLYQVATAGLSAPDIAAPLRHILRSQRNVEVRLGEVTGLDPAAREVRLGDGERIGYDYLLLASGASHAYFGHDDWADDAPGLKNLDDALHIRRRLLLAFERAEAADDEAERAAWLSFAVVGGGPTGVELAGTLAEIARKTLRREFRRIDPAQAKVRLIEAGPRVLSSFPEELSEKARAQLQKLGVEVVTGTPVSAIDERGYTLGEAFVPARTVVWAAGVAASKLGALLDAPRDRAGRIQVQPDLSVPGHPRIFVAGDLASVQQDGKPVPGVAPAAKQMGAHVARAIRARLAGQSAPAFRYKDYGNLATIGRMAAVVDVHGFKLSGVLAWWFWLAAHVFFLIGFRNRVIVLVNWAWAYWSYQRHARIILGDDESPP</sequence>
<dbReference type="OrthoDB" id="9781621at2"/>
<evidence type="ECO:0000313" key="12">
    <source>
        <dbReference type="EMBL" id="RDZ27530.1"/>
    </source>
</evidence>
<keyword evidence="7" id="KW-0520">NAD</keyword>
<dbReference type="AlphaFoldDB" id="A0A371K0Z0"/>
<dbReference type="SUPFAM" id="SSF51905">
    <property type="entry name" value="FAD/NAD(P)-binding domain"/>
    <property type="match status" value="2"/>
</dbReference>
<keyword evidence="9" id="KW-1133">Transmembrane helix</keyword>
<dbReference type="GO" id="GO:0050136">
    <property type="term" value="F:NADH dehydrogenase (quinone) (non-electrogenic) activity"/>
    <property type="evidence" value="ECO:0007669"/>
    <property type="project" value="UniProtKB-EC"/>
</dbReference>
<dbReference type="Pfam" id="PF22366">
    <property type="entry name" value="NDH2_C"/>
    <property type="match status" value="1"/>
</dbReference>
<name>A0A371K0Z0_9GAMM</name>
<evidence type="ECO:0000256" key="9">
    <source>
        <dbReference type="SAM" id="Phobius"/>
    </source>
</evidence>
<dbReference type="EC" id="1.6.5.9" evidence="2"/>
<dbReference type="PANTHER" id="PTHR43706:SF47">
    <property type="entry name" value="EXTERNAL NADH-UBIQUINONE OXIDOREDUCTASE 1, MITOCHONDRIAL-RELATED"/>
    <property type="match status" value="1"/>
</dbReference>
<comment type="caution">
    <text evidence="12">The sequence shown here is derived from an EMBL/GenBank/DDBJ whole genome shotgun (WGS) entry which is preliminary data.</text>
</comment>
<evidence type="ECO:0000259" key="11">
    <source>
        <dbReference type="Pfam" id="PF22366"/>
    </source>
</evidence>
<evidence type="ECO:0000256" key="2">
    <source>
        <dbReference type="ARBA" id="ARBA00012637"/>
    </source>
</evidence>
<evidence type="ECO:0000256" key="5">
    <source>
        <dbReference type="ARBA" id="ARBA00022946"/>
    </source>
</evidence>
<dbReference type="Pfam" id="PF07992">
    <property type="entry name" value="Pyr_redox_2"/>
    <property type="match status" value="1"/>
</dbReference>
<protein>
    <recommendedName>
        <fullName evidence="2">NADH:ubiquinone reductase (non-electrogenic)</fullName>
        <ecNumber evidence="2">1.6.5.9</ecNumber>
    </recommendedName>
</protein>
<keyword evidence="9" id="KW-0472">Membrane</keyword>
<dbReference type="PRINTS" id="PR00368">
    <property type="entry name" value="FADPNR"/>
</dbReference>
<feature type="domain" description="FAD/NAD(P)-binding" evidence="10">
    <location>
        <begin position="21"/>
        <end position="337"/>
    </location>
</feature>
<dbReference type="PANTHER" id="PTHR43706">
    <property type="entry name" value="NADH DEHYDROGENASE"/>
    <property type="match status" value="1"/>
</dbReference>
<keyword evidence="4" id="KW-0274">FAD</keyword>
<feature type="domain" description="External alternative NADH-ubiquinone oxidoreductase-like C-terminal" evidence="11">
    <location>
        <begin position="362"/>
        <end position="412"/>
    </location>
</feature>
<dbReference type="PRINTS" id="PR00411">
    <property type="entry name" value="PNDRDTASEI"/>
</dbReference>
<evidence type="ECO:0000256" key="4">
    <source>
        <dbReference type="ARBA" id="ARBA00022827"/>
    </source>
</evidence>
<proteinExistence type="inferred from homology"/>
<evidence type="ECO:0000256" key="8">
    <source>
        <dbReference type="ARBA" id="ARBA00047599"/>
    </source>
</evidence>
<dbReference type="InterPro" id="IPR023753">
    <property type="entry name" value="FAD/NAD-binding_dom"/>
</dbReference>
<evidence type="ECO:0000256" key="1">
    <source>
        <dbReference type="ARBA" id="ARBA00005272"/>
    </source>
</evidence>
<evidence type="ECO:0000256" key="6">
    <source>
        <dbReference type="ARBA" id="ARBA00023002"/>
    </source>
</evidence>
<evidence type="ECO:0000256" key="3">
    <source>
        <dbReference type="ARBA" id="ARBA00022630"/>
    </source>
</evidence>
<evidence type="ECO:0000313" key="13">
    <source>
        <dbReference type="Proteomes" id="UP000264492"/>
    </source>
</evidence>
<dbReference type="InterPro" id="IPR036188">
    <property type="entry name" value="FAD/NAD-bd_sf"/>
</dbReference>
<keyword evidence="5" id="KW-0809">Transit peptide</keyword>
<evidence type="ECO:0000256" key="7">
    <source>
        <dbReference type="ARBA" id="ARBA00023027"/>
    </source>
</evidence>
<dbReference type="Proteomes" id="UP000264492">
    <property type="component" value="Unassembled WGS sequence"/>
</dbReference>
<keyword evidence="3" id="KW-0285">Flavoprotein</keyword>
<keyword evidence="6" id="KW-0560">Oxidoreductase</keyword>
<dbReference type="Gene3D" id="3.50.50.100">
    <property type="match status" value="1"/>
</dbReference>
<accession>A0A371K0Z0</accession>
<evidence type="ECO:0000259" key="10">
    <source>
        <dbReference type="Pfam" id="PF07992"/>
    </source>
</evidence>
<keyword evidence="13" id="KW-1185">Reference proteome</keyword>
<feature type="transmembrane region" description="Helical" evidence="9">
    <location>
        <begin position="387"/>
        <end position="413"/>
    </location>
</feature>
<dbReference type="InterPro" id="IPR045024">
    <property type="entry name" value="NDH-2"/>
</dbReference>
<reference evidence="12 13" key="1">
    <citation type="submission" date="2018-08" db="EMBL/GenBank/DDBJ databases">
        <title>Lysobacter sp. zong2l5, whole genome shotgun sequence.</title>
        <authorList>
            <person name="Zhang X."/>
            <person name="Feng G."/>
            <person name="Zhu H."/>
        </authorList>
    </citation>
    <scope>NUCLEOTIDE SEQUENCE [LARGE SCALE GENOMIC DNA]</scope>
    <source>
        <strain evidence="13">zong2l5</strain>
    </source>
</reference>
<dbReference type="InterPro" id="IPR054585">
    <property type="entry name" value="NDH2-like_C"/>
</dbReference>
<gene>
    <name evidence="12" type="ORF">DX914_15020</name>
</gene>
<dbReference type="EMBL" id="QTSU01000002">
    <property type="protein sequence ID" value="RDZ27530.1"/>
    <property type="molecule type" value="Genomic_DNA"/>
</dbReference>
<keyword evidence="9" id="KW-0812">Transmembrane</keyword>
<comment type="catalytic activity">
    <reaction evidence="8">
        <text>a quinone + NADH + H(+) = a quinol + NAD(+)</text>
        <dbReference type="Rhea" id="RHEA:46160"/>
        <dbReference type="ChEBI" id="CHEBI:15378"/>
        <dbReference type="ChEBI" id="CHEBI:24646"/>
        <dbReference type="ChEBI" id="CHEBI:57540"/>
        <dbReference type="ChEBI" id="CHEBI:57945"/>
        <dbReference type="ChEBI" id="CHEBI:132124"/>
        <dbReference type="EC" id="1.6.5.9"/>
    </reaction>
</comment>